<keyword evidence="3" id="KW-1185">Reference proteome</keyword>
<dbReference type="Proteomes" id="UP001240171">
    <property type="component" value="Unassembled WGS sequence"/>
</dbReference>
<sequence>MNLKDAAWMTLASTVTGLILSLFSFLKMPYNALLALVALAVIVFYFRRNDSRKLRVGFIIFTVLYFILFIFLISVAQYYNQPV</sequence>
<name>A0ABT9C7K7_9BACL</name>
<keyword evidence="1" id="KW-0472">Membrane</keyword>
<keyword evidence="1" id="KW-1133">Transmembrane helix</keyword>
<dbReference type="EMBL" id="JAUQTB010000001">
    <property type="protein sequence ID" value="MDO7905241.1"/>
    <property type="molecule type" value="Genomic_DNA"/>
</dbReference>
<protein>
    <submittedName>
        <fullName evidence="2">Uncharacterized protein</fullName>
    </submittedName>
</protein>
<evidence type="ECO:0000256" key="1">
    <source>
        <dbReference type="SAM" id="Phobius"/>
    </source>
</evidence>
<reference evidence="2 3" key="1">
    <citation type="submission" date="2023-07" db="EMBL/GenBank/DDBJ databases">
        <title>Paenibacillus sp. JX-17 nov. isolated from soil.</title>
        <authorList>
            <person name="Wan Y."/>
            <person name="Liu B."/>
        </authorList>
    </citation>
    <scope>NUCLEOTIDE SEQUENCE [LARGE SCALE GENOMIC DNA]</scope>
    <source>
        <strain evidence="2 3">JX-17</strain>
    </source>
</reference>
<accession>A0ABT9C7K7</accession>
<evidence type="ECO:0000313" key="3">
    <source>
        <dbReference type="Proteomes" id="UP001240171"/>
    </source>
</evidence>
<proteinExistence type="predicted"/>
<evidence type="ECO:0000313" key="2">
    <source>
        <dbReference type="EMBL" id="MDO7905241.1"/>
    </source>
</evidence>
<comment type="caution">
    <text evidence="2">The sequence shown here is derived from an EMBL/GenBank/DDBJ whole genome shotgun (WGS) entry which is preliminary data.</text>
</comment>
<gene>
    <name evidence="2" type="ORF">Q5741_02290</name>
</gene>
<organism evidence="2 3">
    <name type="scientific">Paenibacillus lacisoli</name>
    <dbReference type="NCBI Taxonomy" id="3064525"/>
    <lineage>
        <taxon>Bacteria</taxon>
        <taxon>Bacillati</taxon>
        <taxon>Bacillota</taxon>
        <taxon>Bacilli</taxon>
        <taxon>Bacillales</taxon>
        <taxon>Paenibacillaceae</taxon>
        <taxon>Paenibacillus</taxon>
    </lineage>
</organism>
<dbReference type="RefSeq" id="WP_305022418.1">
    <property type="nucleotide sequence ID" value="NZ_JAUQTB010000001.1"/>
</dbReference>
<keyword evidence="1" id="KW-0812">Transmembrane</keyword>
<feature type="transmembrane region" description="Helical" evidence="1">
    <location>
        <begin position="58"/>
        <end position="79"/>
    </location>
</feature>
<feature type="transmembrane region" description="Helical" evidence="1">
    <location>
        <begin position="30"/>
        <end position="46"/>
    </location>
</feature>
<feature type="transmembrane region" description="Helical" evidence="1">
    <location>
        <begin position="7"/>
        <end position="24"/>
    </location>
</feature>